<comment type="caution">
    <text evidence="2">The sequence shown here is derived from an EMBL/GenBank/DDBJ whole genome shotgun (WGS) entry which is preliminary data.</text>
</comment>
<keyword evidence="1" id="KW-1133">Transmembrane helix</keyword>
<evidence type="ECO:0000313" key="3">
    <source>
        <dbReference type="Proteomes" id="UP000536640"/>
    </source>
</evidence>
<feature type="transmembrane region" description="Helical" evidence="1">
    <location>
        <begin position="6"/>
        <end position="23"/>
    </location>
</feature>
<evidence type="ECO:0000313" key="2">
    <source>
        <dbReference type="EMBL" id="MBB5186375.1"/>
    </source>
</evidence>
<gene>
    <name evidence="2" type="ORF">HNQ57_000636</name>
</gene>
<dbReference type="Proteomes" id="UP000536640">
    <property type="component" value="Unassembled WGS sequence"/>
</dbReference>
<keyword evidence="1" id="KW-0472">Membrane</keyword>
<proteinExistence type="predicted"/>
<dbReference type="AlphaFoldDB" id="A0A840R047"/>
<dbReference type="EMBL" id="JACHHW010000002">
    <property type="protein sequence ID" value="MBB5186375.1"/>
    <property type="molecule type" value="Genomic_DNA"/>
</dbReference>
<sequence length="38" mass="4045">MAVISWFYVNGWAPLSVMSVAILKMNAGYAPWGVGGEA</sequence>
<keyword evidence="3" id="KW-1185">Reference proteome</keyword>
<reference evidence="2 3" key="1">
    <citation type="submission" date="2020-08" db="EMBL/GenBank/DDBJ databases">
        <title>Genomic Encyclopedia of Type Strains, Phase IV (KMG-IV): sequencing the most valuable type-strain genomes for metagenomic binning, comparative biology and taxonomic classification.</title>
        <authorList>
            <person name="Goeker M."/>
        </authorList>
    </citation>
    <scope>NUCLEOTIDE SEQUENCE [LARGE SCALE GENOMIC DNA]</scope>
    <source>
        <strain evidence="2 3">DSM 25701</strain>
    </source>
</reference>
<accession>A0A840R047</accession>
<protein>
    <submittedName>
        <fullName evidence="2">Uncharacterized protein</fullName>
    </submittedName>
</protein>
<name>A0A840R047_9GAMM</name>
<evidence type="ECO:0000256" key="1">
    <source>
        <dbReference type="SAM" id="Phobius"/>
    </source>
</evidence>
<organism evidence="2 3">
    <name type="scientific">Zhongshania antarctica</name>
    <dbReference type="NCBI Taxonomy" id="641702"/>
    <lineage>
        <taxon>Bacteria</taxon>
        <taxon>Pseudomonadati</taxon>
        <taxon>Pseudomonadota</taxon>
        <taxon>Gammaproteobacteria</taxon>
        <taxon>Cellvibrionales</taxon>
        <taxon>Spongiibacteraceae</taxon>
        <taxon>Zhongshania</taxon>
    </lineage>
</organism>
<keyword evidence="1" id="KW-0812">Transmembrane</keyword>